<reference evidence="1" key="1">
    <citation type="submission" date="2021-01" db="EMBL/GenBank/DDBJ databases">
        <authorList>
            <person name="Corre E."/>
            <person name="Pelletier E."/>
            <person name="Niang G."/>
            <person name="Scheremetjew M."/>
            <person name="Finn R."/>
            <person name="Kale V."/>
            <person name="Holt S."/>
            <person name="Cochrane G."/>
            <person name="Meng A."/>
            <person name="Brown T."/>
            <person name="Cohen L."/>
        </authorList>
    </citation>
    <scope>NUCLEOTIDE SEQUENCE</scope>
    <source>
        <strain evidence="1">CCAP979/52</strain>
    </source>
</reference>
<gene>
    <name evidence="1" type="ORF">CCUR1050_LOCUS6735</name>
</gene>
<evidence type="ECO:0000313" key="1">
    <source>
        <dbReference type="EMBL" id="CAD8629056.1"/>
    </source>
</evidence>
<accession>A0A7S0M3X3</accession>
<protein>
    <submittedName>
        <fullName evidence="1">Uncharacterized protein</fullName>
    </submittedName>
</protein>
<name>A0A7S0M3X3_9CRYP</name>
<dbReference type="EMBL" id="HBEZ01012271">
    <property type="protein sequence ID" value="CAD8629056.1"/>
    <property type="molecule type" value="Transcribed_RNA"/>
</dbReference>
<proteinExistence type="predicted"/>
<dbReference type="AlphaFoldDB" id="A0A7S0M3X3"/>
<organism evidence="1">
    <name type="scientific">Cryptomonas curvata</name>
    <dbReference type="NCBI Taxonomy" id="233186"/>
    <lineage>
        <taxon>Eukaryota</taxon>
        <taxon>Cryptophyceae</taxon>
        <taxon>Cryptomonadales</taxon>
        <taxon>Cryptomonadaceae</taxon>
        <taxon>Cryptomonas</taxon>
    </lineage>
</organism>
<sequence>MQSMPSLREMAVQHLVTMKGSLVRRTTIHICAANAEGVGIFDPLTSKCSNYWRFGEDDVSIAPSPADTEEFVIWTRGKGSAMHRMMGMTEVGNRWVLSCADRAGLLSDVLFLRDCSVDEMPDPHVYMGFYGLPEQGIPSRRVQILVGPFMLTVSQPDGEAVEEITYSGIQRIRRLGDIPGGLAVRHQFQ</sequence>